<feature type="coiled-coil region" evidence="1">
    <location>
        <begin position="99"/>
        <end position="126"/>
    </location>
</feature>
<evidence type="ECO:0000313" key="4">
    <source>
        <dbReference type="Proteomes" id="UP000016570"/>
    </source>
</evidence>
<proteinExistence type="predicted"/>
<comment type="caution">
    <text evidence="3">The sequence shown here is derived from an EMBL/GenBank/DDBJ whole genome shotgun (WGS) entry which is preliminary data.</text>
</comment>
<dbReference type="Proteomes" id="UP000016570">
    <property type="component" value="Unassembled WGS sequence"/>
</dbReference>
<name>U2ZCN5_VIBPR</name>
<dbReference type="STRING" id="1219065.VPR01S_01_02490"/>
<feature type="transmembrane region" description="Helical" evidence="2">
    <location>
        <begin position="25"/>
        <end position="46"/>
    </location>
</feature>
<feature type="coiled-coil region" evidence="1">
    <location>
        <begin position="48"/>
        <end position="75"/>
    </location>
</feature>
<dbReference type="eggNOG" id="ENOG5031P8X">
    <property type="taxonomic scope" value="Bacteria"/>
</dbReference>
<keyword evidence="1" id="KW-0175">Coiled coil</keyword>
<evidence type="ECO:0000313" key="3">
    <source>
        <dbReference type="EMBL" id="GAD65476.1"/>
    </source>
</evidence>
<gene>
    <name evidence="3" type="ORF">VPR01S_01_02490</name>
</gene>
<keyword evidence="4" id="KW-1185">Reference proteome</keyword>
<protein>
    <recommendedName>
        <fullName evidence="5">Chromosome partitioning protein ParA</fullName>
    </recommendedName>
</protein>
<sequence length="245" mass="27482">MNNSNETNQHDEDVVVIEERDKRTYLYIAIAAVLGLALGGLIGSSVTAKQWEANYQVLEEKYQQVEDSKKASVDQAAQRQAALSAEVEEKISAAVAERDQVHQAEVEQLKAQISKLESSNKTLKAQVSEKAKLLIEADDKNMKLNAQADIQATVLERSREVFQREVKVKQELAALQSEREKLVPKIAKLKKECDVYLEGRSWDAKSDACDKQDEANSRLSQLDQMIKVHQMDLQQIKALTEGLGM</sequence>
<dbReference type="AlphaFoldDB" id="U2ZCN5"/>
<reference evidence="3 4" key="1">
    <citation type="submission" date="2013-09" db="EMBL/GenBank/DDBJ databases">
        <title>Whole genome shotgun sequence of Vibrio proteolyticus NBRC 13287.</title>
        <authorList>
            <person name="Isaki S."/>
            <person name="Hosoyama A."/>
            <person name="Numata M."/>
            <person name="Hashimoto M."/>
            <person name="Hosoyama Y."/>
            <person name="Tsuchikane K."/>
            <person name="Noguchi M."/>
            <person name="Hirakata S."/>
            <person name="Ichikawa N."/>
            <person name="Ohji S."/>
            <person name="Yamazoe A."/>
            <person name="Fujita N."/>
        </authorList>
    </citation>
    <scope>NUCLEOTIDE SEQUENCE [LARGE SCALE GENOMIC DNA]</scope>
    <source>
        <strain evidence="3 4">NBRC 13287</strain>
    </source>
</reference>
<dbReference type="RefSeq" id="WP_021703468.1">
    <property type="nucleotide sequence ID" value="NZ_BATJ01000001.1"/>
</dbReference>
<evidence type="ECO:0000256" key="2">
    <source>
        <dbReference type="SAM" id="Phobius"/>
    </source>
</evidence>
<keyword evidence="2" id="KW-0812">Transmembrane</keyword>
<keyword evidence="2" id="KW-1133">Transmembrane helix</keyword>
<accession>U2ZCN5</accession>
<evidence type="ECO:0008006" key="5">
    <source>
        <dbReference type="Google" id="ProtNLM"/>
    </source>
</evidence>
<keyword evidence="2" id="KW-0472">Membrane</keyword>
<organism evidence="3 4">
    <name type="scientific">Vibrio proteolyticus NBRC 13287</name>
    <dbReference type="NCBI Taxonomy" id="1219065"/>
    <lineage>
        <taxon>Bacteria</taxon>
        <taxon>Pseudomonadati</taxon>
        <taxon>Pseudomonadota</taxon>
        <taxon>Gammaproteobacteria</taxon>
        <taxon>Vibrionales</taxon>
        <taxon>Vibrionaceae</taxon>
        <taxon>Vibrio</taxon>
    </lineage>
</organism>
<dbReference type="EMBL" id="BATJ01000001">
    <property type="protein sequence ID" value="GAD65476.1"/>
    <property type="molecule type" value="Genomic_DNA"/>
</dbReference>
<evidence type="ECO:0000256" key="1">
    <source>
        <dbReference type="SAM" id="Coils"/>
    </source>
</evidence>